<protein>
    <submittedName>
        <fullName evidence="2">Transcription elongation factor spt6</fullName>
    </submittedName>
</protein>
<feature type="domain" description="Tex-like central region" evidence="1">
    <location>
        <begin position="62"/>
        <end position="202"/>
    </location>
</feature>
<evidence type="ECO:0000259" key="1">
    <source>
        <dbReference type="Pfam" id="PF22706"/>
    </source>
</evidence>
<keyword evidence="2" id="KW-0648">Protein biosynthesis</keyword>
<feature type="non-terminal residue" evidence="2">
    <location>
        <position position="207"/>
    </location>
</feature>
<dbReference type="Pfam" id="PF22706">
    <property type="entry name" value="Tex_central_region"/>
    <property type="match status" value="1"/>
</dbReference>
<organism evidence="2 3">
    <name type="scientific">Cryomyces antarcticus</name>
    <dbReference type="NCBI Taxonomy" id="329879"/>
    <lineage>
        <taxon>Eukaryota</taxon>
        <taxon>Fungi</taxon>
        <taxon>Dikarya</taxon>
        <taxon>Ascomycota</taxon>
        <taxon>Pezizomycotina</taxon>
        <taxon>Dothideomycetes</taxon>
        <taxon>Dothideomycetes incertae sedis</taxon>
        <taxon>Cryomyces</taxon>
    </lineage>
</organism>
<dbReference type="EMBL" id="JAVRRA010027318">
    <property type="protein sequence ID" value="KAK5067138.1"/>
    <property type="molecule type" value="Genomic_DNA"/>
</dbReference>
<keyword evidence="3" id="KW-1185">Reference proteome</keyword>
<name>A0ABR0JMF8_9PEZI</name>
<dbReference type="GO" id="GO:0003746">
    <property type="term" value="F:translation elongation factor activity"/>
    <property type="evidence" value="ECO:0007669"/>
    <property type="project" value="UniProtKB-KW"/>
</dbReference>
<evidence type="ECO:0000313" key="3">
    <source>
        <dbReference type="Proteomes" id="UP001357485"/>
    </source>
</evidence>
<dbReference type="InterPro" id="IPR023323">
    <property type="entry name" value="Tex-like_dom_sf"/>
</dbReference>
<reference evidence="2 3" key="1">
    <citation type="submission" date="2023-08" db="EMBL/GenBank/DDBJ databases">
        <title>Black Yeasts Isolated from many extreme environments.</title>
        <authorList>
            <person name="Coleine C."/>
            <person name="Stajich J.E."/>
            <person name="Selbmann L."/>
        </authorList>
    </citation>
    <scope>NUCLEOTIDE SEQUENCE [LARGE SCALE GENOMIC DNA]</scope>
    <source>
        <strain evidence="2 3">CCFEE 536</strain>
    </source>
</reference>
<proteinExistence type="predicted"/>
<dbReference type="PANTHER" id="PTHR10145:SF6">
    <property type="entry name" value="TRANSCRIPTION ELONGATION FACTOR SPT6"/>
    <property type="match status" value="1"/>
</dbReference>
<dbReference type="Gene3D" id="1.10.3500.10">
    <property type="entry name" value="Tex N-terminal region-like"/>
    <property type="match status" value="1"/>
</dbReference>
<dbReference type="SUPFAM" id="SSF158832">
    <property type="entry name" value="Tex N-terminal region-like"/>
    <property type="match status" value="1"/>
</dbReference>
<accession>A0ABR0JMF8</accession>
<gene>
    <name evidence="2" type="primary">SPT6_5</name>
    <name evidence="2" type="ORF">LTR16_009908</name>
</gene>
<evidence type="ECO:0000313" key="2">
    <source>
        <dbReference type="EMBL" id="KAK5067138.1"/>
    </source>
</evidence>
<feature type="non-terminal residue" evidence="2">
    <location>
        <position position="1"/>
    </location>
</feature>
<dbReference type="PANTHER" id="PTHR10145">
    <property type="entry name" value="TRANSCRIPTION ELONGATION FACTOR SPT6"/>
    <property type="match status" value="1"/>
</dbReference>
<dbReference type="InterPro" id="IPR017072">
    <property type="entry name" value="TF_Spt6"/>
</dbReference>
<dbReference type="InterPro" id="IPR055179">
    <property type="entry name" value="Tex-like_central_region"/>
</dbReference>
<comment type="caution">
    <text evidence="2">The sequence shown here is derived from an EMBL/GenBank/DDBJ whole genome shotgun (WGS) entry which is preliminary data.</text>
</comment>
<sequence>LKDASLMDAEANGIQKRSRATRSVYERLRSGKVYHLVKAFGITADQFAQNALHSGRKRYTEDTSERPDDMADGLIDPPEYNTGSHVLRAAKAMFAEEIATSPRMRSLMRRTYYTGGEFDCYRTEKGLKKIDEDHPYYEFKYLRGQTFNAIARRPDLYLRMLKAEDEGLVDVKLSIQGFREFKQKLYQEIESDNFSEVADAWNALRRE</sequence>
<keyword evidence="2" id="KW-0251">Elongation factor</keyword>
<dbReference type="Proteomes" id="UP001357485">
    <property type="component" value="Unassembled WGS sequence"/>
</dbReference>